<evidence type="ECO:0000256" key="1">
    <source>
        <dbReference type="SAM" id="MobiDB-lite"/>
    </source>
</evidence>
<feature type="region of interest" description="Disordered" evidence="1">
    <location>
        <begin position="28"/>
        <end position="87"/>
    </location>
</feature>
<proteinExistence type="predicted"/>
<sequence length="205" mass="22986">MATDSNNNNNRSCRCAVRSRGPALETGADCREQVSVPDLQAYPGRRRDSESISTAEEEGPAGDGSRHTGALQEVDGSLEGRSTRLKRSLHRAEEQLLALRFSRAPRREGQSLQEDSEAKRLKREASGREGKRRDLLRYSRWEMHRKRWVVLPPTSTTLTWTTPVSMEDHCGEDDWCPCTRLRRSRAPAAAAAQTGEPKLADSDKN</sequence>
<feature type="compositionally biased region" description="Basic and acidic residues" evidence="1">
    <location>
        <begin position="116"/>
        <end position="129"/>
    </location>
</feature>
<name>A0A813JMS9_POLGL</name>
<evidence type="ECO:0000313" key="2">
    <source>
        <dbReference type="EMBL" id="CAE8679178.1"/>
    </source>
</evidence>
<comment type="caution">
    <text evidence="2">The sequence shown here is derived from an EMBL/GenBank/DDBJ whole genome shotgun (WGS) entry which is preliminary data.</text>
</comment>
<organism evidence="2 3">
    <name type="scientific">Polarella glacialis</name>
    <name type="common">Dinoflagellate</name>
    <dbReference type="NCBI Taxonomy" id="89957"/>
    <lineage>
        <taxon>Eukaryota</taxon>
        <taxon>Sar</taxon>
        <taxon>Alveolata</taxon>
        <taxon>Dinophyceae</taxon>
        <taxon>Suessiales</taxon>
        <taxon>Suessiaceae</taxon>
        <taxon>Polarella</taxon>
    </lineage>
</organism>
<reference evidence="2" key="1">
    <citation type="submission" date="2021-02" db="EMBL/GenBank/DDBJ databases">
        <authorList>
            <person name="Dougan E. K."/>
            <person name="Rhodes N."/>
            <person name="Thang M."/>
            <person name="Chan C."/>
        </authorList>
    </citation>
    <scope>NUCLEOTIDE SEQUENCE</scope>
</reference>
<gene>
    <name evidence="2" type="ORF">PGLA2088_LOCUS21233</name>
</gene>
<dbReference type="EMBL" id="CAJNNW010025745">
    <property type="protein sequence ID" value="CAE8679178.1"/>
    <property type="molecule type" value="Genomic_DNA"/>
</dbReference>
<accession>A0A813JMS9</accession>
<feature type="region of interest" description="Disordered" evidence="1">
    <location>
        <begin position="186"/>
        <end position="205"/>
    </location>
</feature>
<dbReference type="AlphaFoldDB" id="A0A813JMS9"/>
<dbReference type="Proteomes" id="UP000626109">
    <property type="component" value="Unassembled WGS sequence"/>
</dbReference>
<protein>
    <submittedName>
        <fullName evidence="2">Uncharacterized protein</fullName>
    </submittedName>
</protein>
<feature type="region of interest" description="Disordered" evidence="1">
    <location>
        <begin position="100"/>
        <end position="129"/>
    </location>
</feature>
<evidence type="ECO:0000313" key="3">
    <source>
        <dbReference type="Proteomes" id="UP000626109"/>
    </source>
</evidence>